<dbReference type="EMBL" id="CAMAPF010000019">
    <property type="protein sequence ID" value="CAH9071379.1"/>
    <property type="molecule type" value="Genomic_DNA"/>
</dbReference>
<gene>
    <name evidence="1" type="ORF">CEPIT_LOCUS3830</name>
    <name evidence="2" type="ORF">CEPIT_LOCUS40009</name>
</gene>
<dbReference type="AlphaFoldDB" id="A0AAV0CCQ8"/>
<organism evidence="1 3">
    <name type="scientific">Cuscuta epithymum</name>
    <dbReference type="NCBI Taxonomy" id="186058"/>
    <lineage>
        <taxon>Eukaryota</taxon>
        <taxon>Viridiplantae</taxon>
        <taxon>Streptophyta</taxon>
        <taxon>Embryophyta</taxon>
        <taxon>Tracheophyta</taxon>
        <taxon>Spermatophyta</taxon>
        <taxon>Magnoliopsida</taxon>
        <taxon>eudicotyledons</taxon>
        <taxon>Gunneridae</taxon>
        <taxon>Pentapetalae</taxon>
        <taxon>asterids</taxon>
        <taxon>lamiids</taxon>
        <taxon>Solanales</taxon>
        <taxon>Convolvulaceae</taxon>
        <taxon>Cuscuteae</taxon>
        <taxon>Cuscuta</taxon>
        <taxon>Cuscuta subgen. Cuscuta</taxon>
    </lineage>
</organism>
<sequence length="117" mass="13719">MKVLLIPIDIHSRKLIEVQDVFWMLQVQDVMFQNIKPLLYLRNMLLSHIAIYLLYEVQSDFILSMRKSFFFRPEIPWTISVKEGFIQSFYASSAPTEVSVLSPKAARYKNLCCELKG</sequence>
<reference evidence="1" key="1">
    <citation type="submission" date="2022-07" db="EMBL/GenBank/DDBJ databases">
        <authorList>
            <person name="Macas J."/>
            <person name="Novak P."/>
            <person name="Neumann P."/>
        </authorList>
    </citation>
    <scope>NUCLEOTIDE SEQUENCE</scope>
</reference>
<comment type="caution">
    <text evidence="1">The sequence shown here is derived from an EMBL/GenBank/DDBJ whole genome shotgun (WGS) entry which is preliminary data.</text>
</comment>
<evidence type="ECO:0000313" key="2">
    <source>
        <dbReference type="EMBL" id="CAH9142573.1"/>
    </source>
</evidence>
<name>A0AAV0CCQ8_9ASTE</name>
<accession>A0AAV0CCQ8</accession>
<protein>
    <submittedName>
        <fullName evidence="1">Uncharacterized protein</fullName>
    </submittedName>
</protein>
<keyword evidence="3" id="KW-1185">Reference proteome</keyword>
<proteinExistence type="predicted"/>
<dbReference type="EMBL" id="CAMAPF010001043">
    <property type="protein sequence ID" value="CAH9142573.1"/>
    <property type="molecule type" value="Genomic_DNA"/>
</dbReference>
<evidence type="ECO:0000313" key="3">
    <source>
        <dbReference type="Proteomes" id="UP001152523"/>
    </source>
</evidence>
<evidence type="ECO:0000313" key="1">
    <source>
        <dbReference type="EMBL" id="CAH9071379.1"/>
    </source>
</evidence>
<dbReference type="Proteomes" id="UP001152523">
    <property type="component" value="Unassembled WGS sequence"/>
</dbReference>